<accession>A0A0U3WC05</accession>
<proteinExistence type="predicted"/>
<dbReference type="InterPro" id="IPR010064">
    <property type="entry name" value="HK97-gp10_tail"/>
</dbReference>
<keyword evidence="3" id="KW-1185">Reference proteome</keyword>
<dbReference type="AlphaFoldDB" id="A0A0U3WC05"/>
<dbReference type="STRING" id="1472767.AOX59_18895"/>
<name>A0A0U3WC05_9BACI</name>
<dbReference type="RefSeq" id="WP_068448009.1">
    <property type="nucleotide sequence ID" value="NZ_CP013862.1"/>
</dbReference>
<reference evidence="2 3" key="1">
    <citation type="submission" date="2016-01" db="EMBL/GenBank/DDBJ databases">
        <title>Complete genome sequence of strain Lentibacillus amyloliquefaciens LAM0015T isolated from saline sediment.</title>
        <authorList>
            <person name="Wang J.-L."/>
            <person name="He M.-X."/>
        </authorList>
    </citation>
    <scope>NUCLEOTIDE SEQUENCE [LARGE SCALE GENOMIC DNA]</scope>
    <source>
        <strain evidence="2 3">LAM0015</strain>
    </source>
</reference>
<sequence length="121" mass="13754">MDDFAKEIAQTLSDYTDEVTEGLQEAQKDVARQSRKRLKSDSPVGDYAGGGDYAKGWRAKKIRNGGYVVHNKTDYQLTHLLEYGHAKRGGSGRVRAYPHIRKVEQQAIDEYQRRAEKVIRG</sequence>
<evidence type="ECO:0000313" key="3">
    <source>
        <dbReference type="Proteomes" id="UP000050331"/>
    </source>
</evidence>
<evidence type="ECO:0000313" key="2">
    <source>
        <dbReference type="EMBL" id="ALX50466.1"/>
    </source>
</evidence>
<dbReference type="OrthoDB" id="1696709at2"/>
<evidence type="ECO:0000256" key="1">
    <source>
        <dbReference type="SAM" id="MobiDB-lite"/>
    </source>
</evidence>
<protein>
    <recommendedName>
        <fullName evidence="4">HK97 gp10 family phage protein</fullName>
    </recommendedName>
</protein>
<dbReference type="Proteomes" id="UP000050331">
    <property type="component" value="Chromosome"/>
</dbReference>
<dbReference type="KEGG" id="lao:AOX59_18895"/>
<dbReference type="Pfam" id="PF04883">
    <property type="entry name" value="HK97-gp10_like"/>
    <property type="match status" value="1"/>
</dbReference>
<evidence type="ECO:0008006" key="4">
    <source>
        <dbReference type="Google" id="ProtNLM"/>
    </source>
</evidence>
<gene>
    <name evidence="2" type="ORF">AOX59_18895</name>
</gene>
<organism evidence="2 3">
    <name type="scientific">Lentibacillus amyloliquefaciens</name>
    <dbReference type="NCBI Taxonomy" id="1472767"/>
    <lineage>
        <taxon>Bacteria</taxon>
        <taxon>Bacillati</taxon>
        <taxon>Bacillota</taxon>
        <taxon>Bacilli</taxon>
        <taxon>Bacillales</taxon>
        <taxon>Bacillaceae</taxon>
        <taxon>Lentibacillus</taxon>
    </lineage>
</organism>
<feature type="region of interest" description="Disordered" evidence="1">
    <location>
        <begin position="19"/>
        <end position="45"/>
    </location>
</feature>
<dbReference type="EMBL" id="CP013862">
    <property type="protein sequence ID" value="ALX50466.1"/>
    <property type="molecule type" value="Genomic_DNA"/>
</dbReference>